<sequence>MFMYTPSQTRLRVQCPYIDGFVANLHLELQECKIDVEAGCKQRLWVTFSTARHAQTGVIPDSLLKRVIPDSL</sequence>
<protein>
    <submittedName>
        <fullName evidence="1">Uncharacterized protein</fullName>
    </submittedName>
</protein>
<gene>
    <name evidence="1" type="ORF">EB796_004668</name>
</gene>
<evidence type="ECO:0000313" key="1">
    <source>
        <dbReference type="EMBL" id="KAF6037024.1"/>
    </source>
</evidence>
<accession>A0A7J7KGJ4</accession>
<proteinExistence type="predicted"/>
<comment type="caution">
    <text evidence="1">The sequence shown here is derived from an EMBL/GenBank/DDBJ whole genome shotgun (WGS) entry which is preliminary data.</text>
</comment>
<reference evidence="1" key="1">
    <citation type="submission" date="2020-06" db="EMBL/GenBank/DDBJ databases">
        <title>Draft genome of Bugula neritina, a colonial animal packing powerful symbionts and potential medicines.</title>
        <authorList>
            <person name="Rayko M."/>
        </authorList>
    </citation>
    <scope>NUCLEOTIDE SEQUENCE [LARGE SCALE GENOMIC DNA]</scope>
    <source>
        <strain evidence="1">Kwan_BN1</strain>
    </source>
</reference>
<evidence type="ECO:0000313" key="2">
    <source>
        <dbReference type="Proteomes" id="UP000593567"/>
    </source>
</evidence>
<dbReference type="Proteomes" id="UP000593567">
    <property type="component" value="Unassembled WGS sequence"/>
</dbReference>
<dbReference type="EMBL" id="VXIV02000634">
    <property type="protein sequence ID" value="KAF6037024.1"/>
    <property type="molecule type" value="Genomic_DNA"/>
</dbReference>
<name>A0A7J7KGJ4_BUGNE</name>
<keyword evidence="2" id="KW-1185">Reference proteome</keyword>
<organism evidence="1 2">
    <name type="scientific">Bugula neritina</name>
    <name type="common">Brown bryozoan</name>
    <name type="synonym">Sertularia neritina</name>
    <dbReference type="NCBI Taxonomy" id="10212"/>
    <lineage>
        <taxon>Eukaryota</taxon>
        <taxon>Metazoa</taxon>
        <taxon>Spiralia</taxon>
        <taxon>Lophotrochozoa</taxon>
        <taxon>Bryozoa</taxon>
        <taxon>Gymnolaemata</taxon>
        <taxon>Cheilostomatida</taxon>
        <taxon>Flustrina</taxon>
        <taxon>Buguloidea</taxon>
        <taxon>Bugulidae</taxon>
        <taxon>Bugula</taxon>
    </lineage>
</organism>
<dbReference type="AlphaFoldDB" id="A0A7J7KGJ4"/>